<dbReference type="Proteomes" id="UP000075635">
    <property type="component" value="Unassembled WGS sequence"/>
</dbReference>
<dbReference type="AlphaFoldDB" id="A0A150RE00"/>
<dbReference type="HAMAP" id="MF_00038">
    <property type="entry name" value="MraY"/>
    <property type="match status" value="1"/>
</dbReference>
<evidence type="ECO:0000256" key="3">
    <source>
        <dbReference type="ARBA" id="ARBA00022618"/>
    </source>
</evidence>
<comment type="cofactor">
    <cofactor evidence="12 14">
        <name>Mg(2+)</name>
        <dbReference type="ChEBI" id="CHEBI:18420"/>
    </cofactor>
</comment>
<evidence type="ECO:0000313" key="15">
    <source>
        <dbReference type="EMBL" id="KYF78186.1"/>
    </source>
</evidence>
<dbReference type="GO" id="GO:0009252">
    <property type="term" value="P:peptidoglycan biosynthetic process"/>
    <property type="evidence" value="ECO:0007669"/>
    <property type="project" value="UniProtKB-UniRule"/>
</dbReference>
<evidence type="ECO:0000256" key="12">
    <source>
        <dbReference type="HAMAP-Rule" id="MF_00038"/>
    </source>
</evidence>
<comment type="caution">
    <text evidence="15">The sequence shown here is derived from an EMBL/GenBank/DDBJ whole genome shotgun (WGS) entry which is preliminary data.</text>
</comment>
<dbReference type="InterPro" id="IPR000715">
    <property type="entry name" value="Glycosyl_transferase_4"/>
</dbReference>
<keyword evidence="5 12" id="KW-0812">Transmembrane</keyword>
<organism evidence="15 16">
    <name type="scientific">Sorangium cellulosum</name>
    <name type="common">Polyangium cellulosum</name>
    <dbReference type="NCBI Taxonomy" id="56"/>
    <lineage>
        <taxon>Bacteria</taxon>
        <taxon>Pseudomonadati</taxon>
        <taxon>Myxococcota</taxon>
        <taxon>Polyangia</taxon>
        <taxon>Polyangiales</taxon>
        <taxon>Polyangiaceae</taxon>
        <taxon>Sorangium</taxon>
    </lineage>
</organism>
<comment type="similarity">
    <text evidence="2 12">Belongs to the glycosyltransferase 4 family. MraY subfamily.</text>
</comment>
<feature type="transmembrane region" description="Helical" evidence="12">
    <location>
        <begin position="76"/>
        <end position="94"/>
    </location>
</feature>
<keyword evidence="12 14" id="KW-0460">Magnesium</keyword>
<comment type="function">
    <text evidence="12">Catalyzes the initial step of the lipid cycle reactions in the biosynthesis of the cell wall peptidoglycan: transfers peptidoglycan precursor phospho-MurNAc-pentapeptide from UDP-MurNAc-pentapeptide onto the lipid carrier undecaprenyl phosphate, yielding undecaprenyl-pyrophosphoryl-MurNAc-pentapeptide, known as lipid I.</text>
</comment>
<comment type="pathway">
    <text evidence="12">Cell wall biogenesis; peptidoglycan biosynthesis.</text>
</comment>
<dbReference type="UniPathway" id="UPA00219"/>
<evidence type="ECO:0000256" key="1">
    <source>
        <dbReference type="ARBA" id="ARBA00004141"/>
    </source>
</evidence>
<dbReference type="PANTHER" id="PTHR22926">
    <property type="entry name" value="PHOSPHO-N-ACETYLMURAMOYL-PENTAPEPTIDE-TRANSFERASE"/>
    <property type="match status" value="1"/>
</dbReference>
<evidence type="ECO:0000256" key="11">
    <source>
        <dbReference type="ARBA" id="ARBA00023316"/>
    </source>
</evidence>
<feature type="transmembrane region" description="Helical" evidence="12">
    <location>
        <begin position="354"/>
        <end position="373"/>
    </location>
</feature>
<keyword evidence="9 12" id="KW-0472">Membrane</keyword>
<feature type="transmembrane region" description="Helical" evidence="12">
    <location>
        <begin position="137"/>
        <end position="155"/>
    </location>
</feature>
<name>A0A150RE00_SORCE</name>
<dbReference type="Pfam" id="PF10555">
    <property type="entry name" value="MraY_sig1"/>
    <property type="match status" value="1"/>
</dbReference>
<dbReference type="InterPro" id="IPR018480">
    <property type="entry name" value="PNAcMuramoyl-5peptid_Trfase_CS"/>
</dbReference>
<evidence type="ECO:0000256" key="7">
    <source>
        <dbReference type="ARBA" id="ARBA00022984"/>
    </source>
</evidence>
<keyword evidence="10 12" id="KW-0131">Cell cycle</keyword>
<evidence type="ECO:0000256" key="9">
    <source>
        <dbReference type="ARBA" id="ARBA00023136"/>
    </source>
</evidence>
<feature type="transmembrane region" description="Helical" evidence="12">
    <location>
        <begin position="185"/>
        <end position="205"/>
    </location>
</feature>
<keyword evidence="12 14" id="KW-0479">Metal-binding</keyword>
<evidence type="ECO:0000256" key="4">
    <source>
        <dbReference type="ARBA" id="ARBA00022679"/>
    </source>
</evidence>
<dbReference type="InterPro" id="IPR003524">
    <property type="entry name" value="PNAcMuramoyl-5peptid_Trfase"/>
</dbReference>
<dbReference type="PROSITE" id="PS01347">
    <property type="entry name" value="MRAY_1"/>
    <property type="match status" value="1"/>
</dbReference>
<evidence type="ECO:0000256" key="8">
    <source>
        <dbReference type="ARBA" id="ARBA00022989"/>
    </source>
</evidence>
<dbReference type="NCBIfam" id="TIGR00445">
    <property type="entry name" value="mraY"/>
    <property type="match status" value="1"/>
</dbReference>
<dbReference type="GO" id="GO:0071555">
    <property type="term" value="P:cell wall organization"/>
    <property type="evidence" value="ECO:0007669"/>
    <property type="project" value="UniProtKB-KW"/>
</dbReference>
<dbReference type="GO" id="GO:0051301">
    <property type="term" value="P:cell division"/>
    <property type="evidence" value="ECO:0007669"/>
    <property type="project" value="UniProtKB-KW"/>
</dbReference>
<keyword evidence="3 12" id="KW-0132">Cell division</keyword>
<keyword evidence="11 12" id="KW-0961">Cell wall biogenesis/degradation</keyword>
<accession>A0A150RE00</accession>
<evidence type="ECO:0000256" key="2">
    <source>
        <dbReference type="ARBA" id="ARBA00005583"/>
    </source>
</evidence>
<dbReference type="GO" id="GO:0005886">
    <property type="term" value="C:plasma membrane"/>
    <property type="evidence" value="ECO:0007669"/>
    <property type="project" value="UniProtKB-SubCell"/>
</dbReference>
<dbReference type="CDD" id="cd06852">
    <property type="entry name" value="GT_MraY"/>
    <property type="match status" value="1"/>
</dbReference>
<dbReference type="GO" id="GO:0051992">
    <property type="term" value="F:UDP-N-acetylmuramoyl-L-alanyl-D-glutamyl-meso-2,6-diaminopimelyl-D-alanyl-D-alanine:undecaprenyl-phosphate transferase activity"/>
    <property type="evidence" value="ECO:0007669"/>
    <property type="project" value="RHEA"/>
</dbReference>
<keyword evidence="12" id="KW-1003">Cell membrane</keyword>
<dbReference type="GO" id="GO:0008963">
    <property type="term" value="F:phospho-N-acetylmuramoyl-pentapeptide-transferase activity"/>
    <property type="evidence" value="ECO:0007669"/>
    <property type="project" value="UniProtKB-UniRule"/>
</dbReference>
<dbReference type="PANTHER" id="PTHR22926:SF5">
    <property type="entry name" value="PHOSPHO-N-ACETYLMURAMOYL-PENTAPEPTIDE-TRANSFERASE HOMOLOG"/>
    <property type="match status" value="1"/>
</dbReference>
<dbReference type="PROSITE" id="PS01348">
    <property type="entry name" value="MRAY_2"/>
    <property type="match status" value="1"/>
</dbReference>
<keyword evidence="6 12" id="KW-0133">Cell shape</keyword>
<evidence type="ECO:0000256" key="5">
    <source>
        <dbReference type="ARBA" id="ARBA00022692"/>
    </source>
</evidence>
<evidence type="ECO:0000256" key="14">
    <source>
        <dbReference type="PIRSR" id="PIRSR600715-1"/>
    </source>
</evidence>
<dbReference type="GO" id="GO:0008360">
    <property type="term" value="P:regulation of cell shape"/>
    <property type="evidence" value="ECO:0007669"/>
    <property type="project" value="UniProtKB-KW"/>
</dbReference>
<keyword evidence="8 12" id="KW-1133">Transmembrane helix</keyword>
<evidence type="ECO:0000256" key="13">
    <source>
        <dbReference type="NCBIfam" id="TIGR00445"/>
    </source>
</evidence>
<proteinExistence type="inferred from homology"/>
<feature type="transmembrane region" description="Helical" evidence="12">
    <location>
        <begin position="279"/>
        <end position="299"/>
    </location>
</feature>
<keyword evidence="4 12" id="KW-0808">Transferase</keyword>
<feature type="transmembrane region" description="Helical" evidence="12">
    <location>
        <begin position="305"/>
        <end position="327"/>
    </location>
</feature>
<feature type="transmembrane region" description="Helical" evidence="12">
    <location>
        <begin position="25"/>
        <end position="48"/>
    </location>
</feature>
<reference evidence="15 16" key="1">
    <citation type="submission" date="2014-02" db="EMBL/GenBank/DDBJ databases">
        <title>The small core and large imbalanced accessory genome model reveals a collaborative survival strategy of Sorangium cellulosum strains in nature.</title>
        <authorList>
            <person name="Han K."/>
            <person name="Peng R."/>
            <person name="Blom J."/>
            <person name="Li Y.-Z."/>
        </authorList>
    </citation>
    <scope>NUCLEOTIDE SEQUENCE [LARGE SCALE GENOMIC DNA]</scope>
    <source>
        <strain evidence="15 16">So0011-07</strain>
    </source>
</reference>
<feature type="transmembrane region" description="Helical" evidence="12">
    <location>
        <begin position="217"/>
        <end position="243"/>
    </location>
</feature>
<dbReference type="Pfam" id="PF00953">
    <property type="entry name" value="Glycos_transf_4"/>
    <property type="match status" value="1"/>
</dbReference>
<dbReference type="EMBL" id="JEMB01002814">
    <property type="protein sequence ID" value="KYF78186.1"/>
    <property type="molecule type" value="Genomic_DNA"/>
</dbReference>
<feature type="transmembrane region" description="Helical" evidence="12">
    <location>
        <begin position="255"/>
        <end position="272"/>
    </location>
</feature>
<dbReference type="GO" id="GO:0046872">
    <property type="term" value="F:metal ion binding"/>
    <property type="evidence" value="ECO:0007669"/>
    <property type="project" value="UniProtKB-KW"/>
</dbReference>
<evidence type="ECO:0000256" key="10">
    <source>
        <dbReference type="ARBA" id="ARBA00023306"/>
    </source>
</evidence>
<sequence>MIYELFYPLKFHYGWLSWLNVLRYIPFRTIMATITAMVLTFVLAPWFIRELRRKQIGQVVRAEGPETHKIKAGTPTMGGALILLSLLLPTVLWADLRNPFVLATTAVTAGYGVIGYLDDFLKIKRRNSGGLPGRYKLIGQVLIGGAAVAYTFLIASKLPPDWAEIRTRLSIPFVAFSKYPIELPLYAYVPFAVFVVVATSNAVNLTDGLDGLAIGPVIINAGTYLILAYIVGASIANFSLATYLDIPAIASAGELSVYCGSVIGAGIGFLWYNTYPAQVFMGDVGSLALGGGLGMLAVFTKNELLSIILGGIFFIETVSVITQVLSFKLTGKRVFLMAPIHHHYEKKGWAEPKIIVRFWIISILLALVSLASMKLR</sequence>
<dbReference type="EC" id="2.7.8.13" evidence="12 13"/>
<comment type="catalytic activity">
    <reaction evidence="12">
        <text>UDP-N-acetyl-alpha-D-muramoyl-L-alanyl-gamma-D-glutamyl-meso-2,6-diaminopimeloyl-D-alanyl-D-alanine + di-trans,octa-cis-undecaprenyl phosphate = di-trans,octa-cis-undecaprenyl diphospho-N-acetyl-alpha-D-muramoyl-L-alanyl-D-glutamyl-meso-2,6-diaminopimeloyl-D-alanyl-D-alanine + UMP</text>
        <dbReference type="Rhea" id="RHEA:28386"/>
        <dbReference type="ChEBI" id="CHEBI:57865"/>
        <dbReference type="ChEBI" id="CHEBI:60392"/>
        <dbReference type="ChEBI" id="CHEBI:61386"/>
        <dbReference type="ChEBI" id="CHEBI:61387"/>
        <dbReference type="EC" id="2.7.8.13"/>
    </reaction>
</comment>
<protein>
    <recommendedName>
        <fullName evidence="12 13">Phospho-N-acetylmuramoyl-pentapeptide-transferase</fullName>
        <ecNumber evidence="12 13">2.7.8.13</ecNumber>
    </recommendedName>
    <alternativeName>
        <fullName evidence="12">UDP-MurNAc-pentapeptide phosphotransferase</fullName>
    </alternativeName>
</protein>
<feature type="binding site" evidence="14">
    <location>
        <position position="283"/>
    </location>
    <ligand>
        <name>Mg(2+)</name>
        <dbReference type="ChEBI" id="CHEBI:18420"/>
    </ligand>
</feature>
<comment type="subcellular location">
    <subcellularLocation>
        <location evidence="12">Cell membrane</location>
        <topology evidence="12">Multi-pass membrane protein</topology>
    </subcellularLocation>
    <subcellularLocation>
        <location evidence="1">Membrane</location>
        <topology evidence="1">Multi-pass membrane protein</topology>
    </subcellularLocation>
</comment>
<gene>
    <name evidence="12 15" type="primary">mraY</name>
    <name evidence="15" type="ORF">BE17_06845</name>
</gene>
<keyword evidence="7 12" id="KW-0573">Peptidoglycan synthesis</keyword>
<evidence type="ECO:0000256" key="6">
    <source>
        <dbReference type="ARBA" id="ARBA00022960"/>
    </source>
</evidence>
<evidence type="ECO:0000313" key="16">
    <source>
        <dbReference type="Proteomes" id="UP000075635"/>
    </source>
</evidence>
<feature type="transmembrane region" description="Helical" evidence="12">
    <location>
        <begin position="100"/>
        <end position="117"/>
    </location>
</feature>
<feature type="binding site" evidence="14">
    <location>
        <position position="204"/>
    </location>
    <ligand>
        <name>Mg(2+)</name>
        <dbReference type="ChEBI" id="CHEBI:18420"/>
    </ligand>
</feature>